<dbReference type="EMBL" id="CAMPGE010001391">
    <property type="protein sequence ID" value="CAI2360174.1"/>
    <property type="molecule type" value="Genomic_DNA"/>
</dbReference>
<evidence type="ECO:0000256" key="1">
    <source>
        <dbReference type="SAM" id="MobiDB-lite"/>
    </source>
</evidence>
<feature type="compositionally biased region" description="Acidic residues" evidence="1">
    <location>
        <begin position="145"/>
        <end position="157"/>
    </location>
</feature>
<keyword evidence="3" id="KW-1185">Reference proteome</keyword>
<feature type="region of interest" description="Disordered" evidence="1">
    <location>
        <begin position="1"/>
        <end position="288"/>
    </location>
</feature>
<evidence type="ECO:0000313" key="3">
    <source>
        <dbReference type="Proteomes" id="UP001295684"/>
    </source>
</evidence>
<sequence>MPRFFQKGLKKYVSKKRDNTTSMQNLSQEEQMSSLYQNLTRQQYEQMGMSSSKRITEEAFPEDKSWSSDSESEEKKREAHRESQPLPDDLQDKSMSESSEPEGSLQQRDNQHAMSKSTKLFDSSKINPEKENNARKTEKSVFPEDVTDESSEEEESDIPPKEETKDDPKEETKEDNKARTRERHKSNRESVFPEDISAEELSSDPYKLHSSESLGQDNALNLQNLARDQLASQKSDYSPLKHSDNIEMRRGRGDQDNTYDHQEPDGEYIRDGAPMATSHISQNSKRTSEISDIVHGDILADDAEEFDYGVAKRESELRDATSHLAEVSVDDQEDEQQDARFWNGAPSDWGSDLDKDIEQMTIFRDEFDQKLISDRENTIEEYQKNLDKNFVELKRFINTIMGSYPPGFFTYCYIIPEFRREDNFPTQYFGEGDRYPMRRRIAKQRFKEQQESESNRDSTTDTEPLQQYRQPTKFDHIVRVNGMTAAYIYADLRMFKPKQHKKVRLCERRLIQIRKKMEKERIQRERQQR</sequence>
<feature type="compositionally biased region" description="Basic and acidic residues" evidence="1">
    <location>
        <begin position="54"/>
        <end position="66"/>
    </location>
</feature>
<reference evidence="2" key="1">
    <citation type="submission" date="2023-07" db="EMBL/GenBank/DDBJ databases">
        <authorList>
            <consortium name="AG Swart"/>
            <person name="Singh M."/>
            <person name="Singh A."/>
            <person name="Seah K."/>
            <person name="Emmerich C."/>
        </authorList>
    </citation>
    <scope>NUCLEOTIDE SEQUENCE</scope>
    <source>
        <strain evidence="2">DP1</strain>
    </source>
</reference>
<dbReference type="AlphaFoldDB" id="A0AAD1U4Q2"/>
<name>A0AAD1U4Q2_EUPCR</name>
<proteinExistence type="predicted"/>
<evidence type="ECO:0000313" key="2">
    <source>
        <dbReference type="EMBL" id="CAI2360174.1"/>
    </source>
</evidence>
<feature type="compositionally biased region" description="Polar residues" evidence="1">
    <location>
        <begin position="211"/>
        <end position="236"/>
    </location>
</feature>
<feature type="compositionally biased region" description="Basic and acidic residues" evidence="1">
    <location>
        <begin position="445"/>
        <end position="459"/>
    </location>
</feature>
<comment type="caution">
    <text evidence="2">The sequence shown here is derived from an EMBL/GenBank/DDBJ whole genome shotgun (WGS) entry which is preliminary data.</text>
</comment>
<protein>
    <submittedName>
        <fullName evidence="2">Uncharacterized protein</fullName>
    </submittedName>
</protein>
<feature type="compositionally biased region" description="Basic and acidic residues" evidence="1">
    <location>
        <begin position="127"/>
        <end position="142"/>
    </location>
</feature>
<feature type="compositionally biased region" description="Polar residues" evidence="1">
    <location>
        <begin position="461"/>
        <end position="470"/>
    </location>
</feature>
<feature type="compositionally biased region" description="Basic and acidic residues" evidence="1">
    <location>
        <begin position="239"/>
        <end position="270"/>
    </location>
</feature>
<feature type="region of interest" description="Disordered" evidence="1">
    <location>
        <begin position="445"/>
        <end position="470"/>
    </location>
</feature>
<gene>
    <name evidence="2" type="ORF">ECRASSUSDP1_LOCUS1472</name>
</gene>
<feature type="compositionally biased region" description="Basic and acidic residues" evidence="1">
    <location>
        <begin position="73"/>
        <end position="83"/>
    </location>
</feature>
<feature type="compositionally biased region" description="Polar residues" evidence="1">
    <location>
        <begin position="20"/>
        <end position="53"/>
    </location>
</feature>
<dbReference type="Proteomes" id="UP001295684">
    <property type="component" value="Unassembled WGS sequence"/>
</dbReference>
<accession>A0AAD1U4Q2</accession>
<feature type="compositionally biased region" description="Basic and acidic residues" evidence="1">
    <location>
        <begin position="158"/>
        <end position="179"/>
    </location>
</feature>
<feature type="compositionally biased region" description="Polar residues" evidence="1">
    <location>
        <begin position="104"/>
        <end position="126"/>
    </location>
</feature>
<organism evidence="2 3">
    <name type="scientific">Euplotes crassus</name>
    <dbReference type="NCBI Taxonomy" id="5936"/>
    <lineage>
        <taxon>Eukaryota</taxon>
        <taxon>Sar</taxon>
        <taxon>Alveolata</taxon>
        <taxon>Ciliophora</taxon>
        <taxon>Intramacronucleata</taxon>
        <taxon>Spirotrichea</taxon>
        <taxon>Hypotrichia</taxon>
        <taxon>Euplotida</taxon>
        <taxon>Euplotidae</taxon>
        <taxon>Moneuplotes</taxon>
    </lineage>
</organism>